<sequence length="93" mass="10518">MIDGSSLMATTHLADARTILEELSHTDPDAARFFDANNDLTLVEFTPARLEKFWVFKRSQAKGATLSGYRSAVKDLYRTKHLPIPLEYGDNMK</sequence>
<proteinExistence type="predicted"/>
<dbReference type="OrthoDB" id="161393at2759"/>
<protein>
    <recommendedName>
        <fullName evidence="3">Core-binding (CB) domain-containing protein</fullName>
    </recommendedName>
</protein>
<evidence type="ECO:0000313" key="1">
    <source>
        <dbReference type="EMBL" id="OWZ12161.1"/>
    </source>
</evidence>
<dbReference type="AlphaFoldDB" id="A0A225W329"/>
<organism evidence="1 2">
    <name type="scientific">Phytophthora megakarya</name>
    <dbReference type="NCBI Taxonomy" id="4795"/>
    <lineage>
        <taxon>Eukaryota</taxon>
        <taxon>Sar</taxon>
        <taxon>Stramenopiles</taxon>
        <taxon>Oomycota</taxon>
        <taxon>Peronosporomycetes</taxon>
        <taxon>Peronosporales</taxon>
        <taxon>Peronosporaceae</taxon>
        <taxon>Phytophthora</taxon>
    </lineage>
</organism>
<dbReference type="EMBL" id="NBNE01001923">
    <property type="protein sequence ID" value="OWZ12161.1"/>
    <property type="molecule type" value="Genomic_DNA"/>
</dbReference>
<evidence type="ECO:0008006" key="3">
    <source>
        <dbReference type="Google" id="ProtNLM"/>
    </source>
</evidence>
<gene>
    <name evidence="1" type="ORF">PHMEG_00014720</name>
</gene>
<reference evidence="2" key="1">
    <citation type="submission" date="2017-03" db="EMBL/GenBank/DDBJ databases">
        <title>Phytopthora megakarya and P. palmivora, two closely related causual agents of cacao black pod achieved similar genome size and gene model numbers by different mechanisms.</title>
        <authorList>
            <person name="Ali S."/>
            <person name="Shao J."/>
            <person name="Larry D.J."/>
            <person name="Kronmiller B."/>
            <person name="Shen D."/>
            <person name="Strem M.D."/>
            <person name="Melnick R.L."/>
            <person name="Guiltinan M.J."/>
            <person name="Tyler B.M."/>
            <person name="Meinhardt L.W."/>
            <person name="Bailey B.A."/>
        </authorList>
    </citation>
    <scope>NUCLEOTIDE SEQUENCE [LARGE SCALE GENOMIC DNA]</scope>
    <source>
        <strain evidence="2">zdho120</strain>
    </source>
</reference>
<dbReference type="Proteomes" id="UP000198211">
    <property type="component" value="Unassembled WGS sequence"/>
</dbReference>
<comment type="caution">
    <text evidence="1">The sequence shown here is derived from an EMBL/GenBank/DDBJ whole genome shotgun (WGS) entry which is preliminary data.</text>
</comment>
<name>A0A225W329_9STRA</name>
<evidence type="ECO:0000313" key="2">
    <source>
        <dbReference type="Proteomes" id="UP000198211"/>
    </source>
</evidence>
<keyword evidence="2" id="KW-1185">Reference proteome</keyword>
<accession>A0A225W329</accession>